<protein>
    <submittedName>
        <fullName evidence="1">Uncharacterized protein</fullName>
    </submittedName>
</protein>
<dbReference type="EMBL" id="WHWB01033516">
    <property type="protein sequence ID" value="KAJ7419363.1"/>
    <property type="molecule type" value="Genomic_DNA"/>
</dbReference>
<reference evidence="1" key="1">
    <citation type="submission" date="2019-10" db="EMBL/GenBank/DDBJ databases">
        <authorList>
            <person name="Soares A.E.R."/>
            <person name="Aleixo A."/>
            <person name="Schneider P."/>
            <person name="Miyaki C.Y."/>
            <person name="Schneider M.P."/>
            <person name="Mello C."/>
            <person name="Vasconcelos A.T.R."/>
        </authorList>
    </citation>
    <scope>NUCLEOTIDE SEQUENCE</scope>
    <source>
        <tissue evidence="1">Muscle</tissue>
    </source>
</reference>
<gene>
    <name evidence="1" type="ORF">WISP_54312</name>
</gene>
<evidence type="ECO:0000313" key="1">
    <source>
        <dbReference type="EMBL" id="KAJ7419363.1"/>
    </source>
</evidence>
<name>A0ABQ9DCU1_9PASS</name>
<organism evidence="1 2">
    <name type="scientific">Willisornis vidua</name>
    <name type="common">Xingu scale-backed antbird</name>
    <dbReference type="NCBI Taxonomy" id="1566151"/>
    <lineage>
        <taxon>Eukaryota</taxon>
        <taxon>Metazoa</taxon>
        <taxon>Chordata</taxon>
        <taxon>Craniata</taxon>
        <taxon>Vertebrata</taxon>
        <taxon>Euteleostomi</taxon>
        <taxon>Archelosauria</taxon>
        <taxon>Archosauria</taxon>
        <taxon>Dinosauria</taxon>
        <taxon>Saurischia</taxon>
        <taxon>Theropoda</taxon>
        <taxon>Coelurosauria</taxon>
        <taxon>Aves</taxon>
        <taxon>Neognathae</taxon>
        <taxon>Neoaves</taxon>
        <taxon>Telluraves</taxon>
        <taxon>Australaves</taxon>
        <taxon>Passeriformes</taxon>
        <taxon>Thamnophilidae</taxon>
        <taxon>Willisornis</taxon>
    </lineage>
</organism>
<sequence length="194" mass="20927">MQRTGQGSLPSSSWLTIFDTGQDPIGLLGHLGTLLAHVHPPVNPNPKVPFCLAALQPLSPQPVALQGVVVAKVQDPLGIRIGKRLAGNNPDTHEEWWKIAKSFYFPLGTGFKDKDEGVAWQKCSKLETGVTINRKVYPQDPALGLVELHPIGISPSLQPIQIPLQSPSAFQQVNIPSQLGVISKFADDGLNPLI</sequence>
<proteinExistence type="predicted"/>
<accession>A0ABQ9DCU1</accession>
<keyword evidence="2" id="KW-1185">Reference proteome</keyword>
<evidence type="ECO:0000313" key="2">
    <source>
        <dbReference type="Proteomes" id="UP001145742"/>
    </source>
</evidence>
<comment type="caution">
    <text evidence="1">The sequence shown here is derived from an EMBL/GenBank/DDBJ whole genome shotgun (WGS) entry which is preliminary data.</text>
</comment>
<dbReference type="Proteomes" id="UP001145742">
    <property type="component" value="Unassembled WGS sequence"/>
</dbReference>